<dbReference type="OrthoDB" id="5981040at2759"/>
<evidence type="ECO:0000313" key="2">
    <source>
        <dbReference type="Proteomes" id="UP000835206"/>
    </source>
</evidence>
<dbReference type="RefSeq" id="XP_048260198.1">
    <property type="nucleotide sequence ID" value="XM_048404241.1"/>
</dbReference>
<evidence type="ECO:0000313" key="3">
    <source>
        <dbReference type="RefSeq" id="XP_048260198.1"/>
    </source>
</evidence>
<feature type="compositionally biased region" description="Basic residues" evidence="1">
    <location>
        <begin position="267"/>
        <end position="277"/>
    </location>
</feature>
<feature type="region of interest" description="Disordered" evidence="1">
    <location>
        <begin position="267"/>
        <end position="308"/>
    </location>
</feature>
<dbReference type="GeneID" id="110120342"/>
<accession>A0A9C6S8F6</accession>
<dbReference type="AlphaFoldDB" id="A0A9C6S8F6"/>
<dbReference type="Proteomes" id="UP000835206">
    <property type="component" value="Chromosome 3"/>
</dbReference>
<protein>
    <submittedName>
        <fullName evidence="3">Uncharacterized protein LOC110120342</fullName>
    </submittedName>
</protein>
<sequence length="751" mass="87816">MYPDCSINIYTGWTQKWTSPKRFKKKKYIDIHEVVRGPFSSPRLISTQPFITFSSYQRRENYSDVRRGIPDTWKEYLISKGFCKGFGTKAYVLQKNLIPFCTRYIITDRLWNDTRLSFIQGIPDPWKTRTLHRSESSKYSRSRFSRAKNICSTQFACVYDGDDEAEIERGVPCQFNKDHIDDKKDPPQEGHRVSNYSLIERTFKDNLEGVRKKEKRYTSQLSFQKDSKLSNRRKPTERVKHDQCTETVVEKTRPKSQEIISNKNLNRHTHSKHHKKVQLKDKKQFASKNDLENGTITEKEGQATSKNAADGIAQTSIILKDKIGEAQESFPRKHIDANTQMYPNNIACCNCILHNYMLSSIHYFRNCTSPLKDVSLSNSVLCQECENIYRKRKPEKLISPKKKLEFCTPDPKTYTKHKQRVYMKREKNYEWTKQKLCTCMQKMRKQFGEQNRLDHRIRTKDAIVPKQELNLMCYYCNSPDLKIEKICGNTSGRNTRSCIGKKTSIRPRNEQNKIRDCVTKHLITKSRRNFIPGSKKHSYTCIGNKRHVSKRHLDWASPSMTAKWGHNMAKKKDCEFSKKNNCHDKMLKVETERTRIDKETKGNESTETFGNIVTDRKGEGCKKEASDDCFCNVIKKNKEMDKQANIMINEYEEIEAAEFQHSQSNKLVRNSVSDSGENTDVSDNTNVDFNAMAQDRLSVTSITFIKRMNNLTSIKSQYRQRNPKRVCYFRRTPSRGIASNFRQNLKIEGKY</sequence>
<feature type="compositionally biased region" description="Polar residues" evidence="1">
    <location>
        <begin position="292"/>
        <end position="308"/>
    </location>
</feature>
<feature type="region of interest" description="Disordered" evidence="1">
    <location>
        <begin position="214"/>
        <end position="255"/>
    </location>
</feature>
<dbReference type="KEGG" id="bter:110120342"/>
<keyword evidence="2" id="KW-1185">Reference proteome</keyword>
<feature type="compositionally biased region" description="Basic and acidic residues" evidence="1">
    <location>
        <begin position="225"/>
        <end position="255"/>
    </location>
</feature>
<proteinExistence type="predicted"/>
<gene>
    <name evidence="3" type="primary">LOC110120342</name>
</gene>
<reference evidence="3" key="1">
    <citation type="submission" date="2025-08" db="UniProtKB">
        <authorList>
            <consortium name="RefSeq"/>
        </authorList>
    </citation>
    <scope>IDENTIFICATION</scope>
</reference>
<evidence type="ECO:0000256" key="1">
    <source>
        <dbReference type="SAM" id="MobiDB-lite"/>
    </source>
</evidence>
<organism evidence="2 3">
    <name type="scientific">Bombus terrestris</name>
    <name type="common">Buff-tailed bumblebee</name>
    <name type="synonym">Apis terrestris</name>
    <dbReference type="NCBI Taxonomy" id="30195"/>
    <lineage>
        <taxon>Eukaryota</taxon>
        <taxon>Metazoa</taxon>
        <taxon>Ecdysozoa</taxon>
        <taxon>Arthropoda</taxon>
        <taxon>Hexapoda</taxon>
        <taxon>Insecta</taxon>
        <taxon>Pterygota</taxon>
        <taxon>Neoptera</taxon>
        <taxon>Endopterygota</taxon>
        <taxon>Hymenoptera</taxon>
        <taxon>Apocrita</taxon>
        <taxon>Aculeata</taxon>
        <taxon>Apoidea</taxon>
        <taxon>Anthophila</taxon>
        <taxon>Apidae</taxon>
        <taxon>Bombus</taxon>
        <taxon>Bombus</taxon>
    </lineage>
</organism>
<name>A0A9C6S8F6_BOMTE</name>